<dbReference type="InterPro" id="IPR020904">
    <property type="entry name" value="Sc_DH/Rdtase_CS"/>
</dbReference>
<dbReference type="InterPro" id="IPR016040">
    <property type="entry name" value="NAD(P)-bd_dom"/>
</dbReference>
<dbReference type="Gene3D" id="3.40.50.720">
    <property type="entry name" value="NAD(P)-binding Rossmann-like Domain"/>
    <property type="match status" value="1"/>
</dbReference>
<dbReference type="STRING" id="52.CMC5_012520"/>
<keyword evidence="10" id="KW-1185">Reference proteome</keyword>
<dbReference type="EC" id="4.2.1.46" evidence="4 7"/>
<dbReference type="GO" id="GO:0009225">
    <property type="term" value="P:nucleotide-sugar metabolic process"/>
    <property type="evidence" value="ECO:0007669"/>
    <property type="project" value="InterPro"/>
</dbReference>
<dbReference type="Proteomes" id="UP000067626">
    <property type="component" value="Chromosome"/>
</dbReference>
<comment type="cofactor">
    <cofactor evidence="2 7">
        <name>NAD(+)</name>
        <dbReference type="ChEBI" id="CHEBI:57540"/>
    </cofactor>
</comment>
<dbReference type="Pfam" id="PF16363">
    <property type="entry name" value="GDP_Man_Dehyd"/>
    <property type="match status" value="1"/>
</dbReference>
<dbReference type="RefSeq" id="WP_050429533.1">
    <property type="nucleotide sequence ID" value="NZ_CP012159.1"/>
</dbReference>
<gene>
    <name evidence="9" type="primary">rfbB</name>
    <name evidence="9" type="ORF">CMC5_012520</name>
</gene>
<feature type="domain" description="NAD(P)-binding" evidence="8">
    <location>
        <begin position="8"/>
        <end position="317"/>
    </location>
</feature>
<dbReference type="InterPro" id="IPR005888">
    <property type="entry name" value="dTDP_Gluc_deHydtase"/>
</dbReference>
<evidence type="ECO:0000256" key="7">
    <source>
        <dbReference type="RuleBase" id="RU004473"/>
    </source>
</evidence>
<evidence type="ECO:0000313" key="9">
    <source>
        <dbReference type="EMBL" id="AKT37122.1"/>
    </source>
</evidence>
<evidence type="ECO:0000313" key="10">
    <source>
        <dbReference type="Proteomes" id="UP000067626"/>
    </source>
</evidence>
<dbReference type="CDD" id="cd05246">
    <property type="entry name" value="dTDP_GD_SDR_e"/>
    <property type="match status" value="1"/>
</dbReference>
<evidence type="ECO:0000256" key="6">
    <source>
        <dbReference type="ARBA" id="ARBA00023239"/>
    </source>
</evidence>
<comment type="catalytic activity">
    <reaction evidence="1 7">
        <text>dTDP-alpha-D-glucose = dTDP-4-dehydro-6-deoxy-alpha-D-glucose + H2O</text>
        <dbReference type="Rhea" id="RHEA:17221"/>
        <dbReference type="ChEBI" id="CHEBI:15377"/>
        <dbReference type="ChEBI" id="CHEBI:57477"/>
        <dbReference type="ChEBI" id="CHEBI:57649"/>
        <dbReference type="EC" id="4.2.1.46"/>
    </reaction>
</comment>
<evidence type="ECO:0000256" key="4">
    <source>
        <dbReference type="ARBA" id="ARBA00011990"/>
    </source>
</evidence>
<dbReference type="GO" id="GO:0008460">
    <property type="term" value="F:dTDP-glucose 4,6-dehydratase activity"/>
    <property type="evidence" value="ECO:0007669"/>
    <property type="project" value="UniProtKB-EC"/>
</dbReference>
<dbReference type="KEGG" id="ccro:CMC5_012520"/>
<organism evidence="9 10">
    <name type="scientific">Chondromyces crocatus</name>
    <dbReference type="NCBI Taxonomy" id="52"/>
    <lineage>
        <taxon>Bacteria</taxon>
        <taxon>Pseudomonadati</taxon>
        <taxon>Myxococcota</taxon>
        <taxon>Polyangia</taxon>
        <taxon>Polyangiales</taxon>
        <taxon>Polyangiaceae</taxon>
        <taxon>Chondromyces</taxon>
    </lineage>
</organism>
<evidence type="ECO:0000256" key="3">
    <source>
        <dbReference type="ARBA" id="ARBA00008178"/>
    </source>
</evidence>
<dbReference type="AlphaFoldDB" id="A0A0K1E8Y0"/>
<evidence type="ECO:0000256" key="1">
    <source>
        <dbReference type="ARBA" id="ARBA00001539"/>
    </source>
</evidence>
<dbReference type="PATRIC" id="fig|52.7.peg.1334"/>
<proteinExistence type="inferred from homology"/>
<sequence>MRAPKNMLVTGGCGFIGSAFVRFLLRAQGSVARVVNLDLLTYAANPDNVAEYATDPRYVLVQGDIGDQALVARLCEEHAIDTIVHFAAESHVDRSILGPLVFVETNVVGTVKLLEVVRARPGLHFHHVSTDEVYGSLGPEGLFTETTRYQPNSPYAASKAASDHLVRAYAHTYGLSVTLSNCSNNYGPYQFPEKLVPLMILNMLEQKPLPVYGDGLNVRDWLHVDDHAEAIWAIVTRGARGETYNVGGRSERTNLDLLRMLIDEVARQTGTSADGLGALMRFVADRPGHDRRYAIDCDRIERELGFTPRHDLAGGIAATVRWYLENGGWIERVRSGAYRQWIEANYGDRDARAATPTPG</sequence>
<reference evidence="9 10" key="1">
    <citation type="submission" date="2015-07" db="EMBL/GenBank/DDBJ databases">
        <title>Genome analysis of myxobacterium Chondromyces crocatus Cm c5 reveals a high potential for natural compound synthesis and the genetic basis for the loss of fruiting body formation.</title>
        <authorList>
            <person name="Zaburannyi N."/>
            <person name="Bunk B."/>
            <person name="Maier J."/>
            <person name="Overmann J."/>
            <person name="Mueller R."/>
        </authorList>
    </citation>
    <scope>NUCLEOTIDE SEQUENCE [LARGE SCALE GENOMIC DNA]</scope>
    <source>
        <strain evidence="9 10">Cm c5</strain>
    </source>
</reference>
<name>A0A0K1E8Y0_CHOCO</name>
<keyword evidence="6 7" id="KW-0456">Lyase</keyword>
<dbReference type="EMBL" id="CP012159">
    <property type="protein sequence ID" value="AKT37122.1"/>
    <property type="molecule type" value="Genomic_DNA"/>
</dbReference>
<dbReference type="NCBIfam" id="TIGR01181">
    <property type="entry name" value="dTDP_gluc_dehyt"/>
    <property type="match status" value="1"/>
</dbReference>
<evidence type="ECO:0000256" key="2">
    <source>
        <dbReference type="ARBA" id="ARBA00001911"/>
    </source>
</evidence>
<keyword evidence="5" id="KW-0520">NAD</keyword>
<dbReference type="SUPFAM" id="SSF51735">
    <property type="entry name" value="NAD(P)-binding Rossmann-fold domains"/>
    <property type="match status" value="1"/>
</dbReference>
<dbReference type="PROSITE" id="PS00061">
    <property type="entry name" value="ADH_SHORT"/>
    <property type="match status" value="1"/>
</dbReference>
<dbReference type="Gene3D" id="3.90.25.10">
    <property type="entry name" value="UDP-galactose 4-epimerase, domain 1"/>
    <property type="match status" value="1"/>
</dbReference>
<evidence type="ECO:0000259" key="8">
    <source>
        <dbReference type="Pfam" id="PF16363"/>
    </source>
</evidence>
<protein>
    <recommendedName>
        <fullName evidence="4 7">dTDP-glucose 4,6-dehydratase</fullName>
        <ecNumber evidence="4 7">4.2.1.46</ecNumber>
    </recommendedName>
</protein>
<evidence type="ECO:0000256" key="5">
    <source>
        <dbReference type="ARBA" id="ARBA00023027"/>
    </source>
</evidence>
<dbReference type="PANTHER" id="PTHR43000">
    <property type="entry name" value="DTDP-D-GLUCOSE 4,6-DEHYDRATASE-RELATED"/>
    <property type="match status" value="1"/>
</dbReference>
<dbReference type="InterPro" id="IPR036291">
    <property type="entry name" value="NAD(P)-bd_dom_sf"/>
</dbReference>
<comment type="similarity">
    <text evidence="3 7">Belongs to the NAD(P)-dependent epimerase/dehydratase family. dTDP-glucose dehydratase subfamily.</text>
</comment>
<accession>A0A0K1E8Y0</accession>
<dbReference type="OrthoDB" id="9803010at2"/>